<dbReference type="RefSeq" id="WP_006300991.1">
    <property type="nucleotide sequence ID" value="NZ_CM001022.1"/>
</dbReference>
<sequence length="59" mass="6935">MRVFHLDAERLNVYREGVLLLPDLELDVLGDSLLETDLETTFFLGMDDWWDDFVAEECL</sequence>
<protein>
    <submittedName>
        <fullName evidence="1">Uncharacterized protein</fullName>
    </submittedName>
</protein>
<gene>
    <name evidence="1" type="ORF">Apau_1366</name>
</gene>
<dbReference type="Proteomes" id="UP000005096">
    <property type="component" value="Chromosome"/>
</dbReference>
<dbReference type="STRING" id="584708.Apau_1366"/>
<dbReference type="eggNOG" id="ENOG502ZWU7">
    <property type="taxonomic scope" value="Bacteria"/>
</dbReference>
<dbReference type="HOGENOM" id="CLU_2950012_0_0_0"/>
<accession>E3CZK3</accession>
<evidence type="ECO:0000313" key="2">
    <source>
        <dbReference type="Proteomes" id="UP000005096"/>
    </source>
</evidence>
<keyword evidence="2" id="KW-1185">Reference proteome</keyword>
<name>E3CZK3_9BACT</name>
<dbReference type="EMBL" id="CM001022">
    <property type="protein sequence ID" value="EFQ23787.1"/>
    <property type="molecule type" value="Genomic_DNA"/>
</dbReference>
<dbReference type="AlphaFoldDB" id="E3CZK3"/>
<organism evidence="1 2">
    <name type="scientific">Aminomonas paucivorans DSM 12260</name>
    <dbReference type="NCBI Taxonomy" id="584708"/>
    <lineage>
        <taxon>Bacteria</taxon>
        <taxon>Thermotogati</taxon>
        <taxon>Synergistota</taxon>
        <taxon>Synergistia</taxon>
        <taxon>Synergistales</taxon>
        <taxon>Synergistaceae</taxon>
        <taxon>Aminomonas</taxon>
    </lineage>
</organism>
<proteinExistence type="predicted"/>
<reference evidence="1 2" key="1">
    <citation type="journal article" date="2010" name="Stand. Genomic Sci.">
        <title>Non-contiguous finished genome sequence of Aminomonas paucivorans type strain (GLU-3).</title>
        <authorList>
            <person name="Pitluck S."/>
            <person name="Yasawong M."/>
            <person name="Held B."/>
            <person name="Lapidus A."/>
            <person name="Nolan M."/>
            <person name="Copeland A."/>
            <person name="Lucas S."/>
            <person name="Del Rio T.G."/>
            <person name="Tice H."/>
            <person name="Cheng J.F."/>
            <person name="Chertkov O."/>
            <person name="Goodwin L."/>
            <person name="Tapia R."/>
            <person name="Han C."/>
            <person name="Liolios K."/>
            <person name="Ivanova N."/>
            <person name="Mavromatis K."/>
            <person name="Ovchinnikova G."/>
            <person name="Pati A."/>
            <person name="Chen A."/>
            <person name="Palaniappan K."/>
            <person name="Land M."/>
            <person name="Hauser L."/>
            <person name="Chang Y.J."/>
            <person name="Jeffries C.D."/>
            <person name="Pukall R."/>
            <person name="Spring S."/>
            <person name="Rohde M."/>
            <person name="Sikorski J."/>
            <person name="Goker M."/>
            <person name="Woyke T."/>
            <person name="Bristow J."/>
            <person name="Eisen J.A."/>
            <person name="Markowitz V."/>
            <person name="Hugenholtz P."/>
            <person name="Kyrpides N.C."/>
            <person name="Klenk H.P."/>
        </authorList>
    </citation>
    <scope>NUCLEOTIDE SEQUENCE [LARGE SCALE GENOMIC DNA]</scope>
    <source>
        <strain evidence="1 2">DSM 12260</strain>
    </source>
</reference>
<dbReference type="PaxDb" id="584708-Apau_1366"/>
<evidence type="ECO:0000313" key="1">
    <source>
        <dbReference type="EMBL" id="EFQ23787.1"/>
    </source>
</evidence>